<protein>
    <submittedName>
        <fullName evidence="1">Uncharacterized protein</fullName>
    </submittedName>
</protein>
<gene>
    <name evidence="1" type="ORF">IQ241_18250</name>
</gene>
<dbReference type="AlphaFoldDB" id="A0A8J7A8N3"/>
<accession>A0A8J7A8N3</accession>
<name>A0A8J7A8N3_9CYAN</name>
<reference evidence="1" key="1">
    <citation type="submission" date="2020-10" db="EMBL/GenBank/DDBJ databases">
        <authorList>
            <person name="Castelo-Branco R."/>
            <person name="Eusebio N."/>
            <person name="Adriana R."/>
            <person name="Vieira A."/>
            <person name="Brugerolle De Fraissinette N."/>
            <person name="Rezende De Castro R."/>
            <person name="Schneider M.P."/>
            <person name="Vasconcelos V."/>
            <person name="Leao P.N."/>
        </authorList>
    </citation>
    <scope>NUCLEOTIDE SEQUENCE</scope>
    <source>
        <strain evidence="1">LEGE 07310</strain>
    </source>
</reference>
<sequence length="173" mass="19575">MKENSGIGEVNMPESLEQQRRAIEADIAKRKHQLAEQEAELMHLQVLIPQLRAAIANHESILTSVIRELDAEQTIYSSDLTIHRSPMDMIRPEYKGMKLGDIAAHVLETCQIPLTTTELARRIYEAKNDDELSRARNSLSAELRGGVKSTHPRWQKIGRNAYASLQYSQEEAA</sequence>
<dbReference type="EMBL" id="JADEXG010000050">
    <property type="protein sequence ID" value="MBE9079217.1"/>
    <property type="molecule type" value="Genomic_DNA"/>
</dbReference>
<comment type="caution">
    <text evidence="1">The sequence shown here is derived from an EMBL/GenBank/DDBJ whole genome shotgun (WGS) entry which is preliminary data.</text>
</comment>
<evidence type="ECO:0000313" key="2">
    <source>
        <dbReference type="Proteomes" id="UP000636505"/>
    </source>
</evidence>
<keyword evidence="2" id="KW-1185">Reference proteome</keyword>
<proteinExistence type="predicted"/>
<dbReference type="Proteomes" id="UP000636505">
    <property type="component" value="Unassembled WGS sequence"/>
</dbReference>
<evidence type="ECO:0000313" key="1">
    <source>
        <dbReference type="EMBL" id="MBE9079217.1"/>
    </source>
</evidence>
<organism evidence="1 2">
    <name type="scientific">Vasconcelosia minhoensis LEGE 07310</name>
    <dbReference type="NCBI Taxonomy" id="915328"/>
    <lineage>
        <taxon>Bacteria</taxon>
        <taxon>Bacillati</taxon>
        <taxon>Cyanobacteriota</taxon>
        <taxon>Cyanophyceae</taxon>
        <taxon>Nodosilineales</taxon>
        <taxon>Cymatolegaceae</taxon>
        <taxon>Vasconcelosia</taxon>
        <taxon>Vasconcelosia minhoensis</taxon>
    </lineage>
</organism>